<feature type="transmembrane region" description="Helical" evidence="3">
    <location>
        <begin position="413"/>
        <end position="435"/>
    </location>
</feature>
<dbReference type="HOGENOM" id="CLU_001265_1_1_1"/>
<feature type="transmembrane region" description="Helical" evidence="3">
    <location>
        <begin position="56"/>
        <end position="77"/>
    </location>
</feature>
<dbReference type="EMBL" id="JH930480">
    <property type="protein sequence ID" value="EKM49893.1"/>
    <property type="molecule type" value="Genomic_DNA"/>
</dbReference>
<dbReference type="OrthoDB" id="6509908at2759"/>
<evidence type="ECO:0000256" key="1">
    <source>
        <dbReference type="ARBA" id="ARBA00004141"/>
    </source>
</evidence>
<dbReference type="KEGG" id="pco:PHACADRAFT_265647"/>
<keyword evidence="5" id="KW-1185">Reference proteome</keyword>
<feature type="transmembrane region" description="Helical" evidence="3">
    <location>
        <begin position="126"/>
        <end position="145"/>
    </location>
</feature>
<dbReference type="CDD" id="cd17352">
    <property type="entry name" value="MFS_MCT_SLC16"/>
    <property type="match status" value="1"/>
</dbReference>
<dbReference type="Gene3D" id="1.20.1250.20">
    <property type="entry name" value="MFS general substrate transporter like domains"/>
    <property type="match status" value="2"/>
</dbReference>
<dbReference type="RefSeq" id="XP_007401942.1">
    <property type="nucleotide sequence ID" value="XM_007401880.1"/>
</dbReference>
<keyword evidence="3" id="KW-0812">Transmembrane</keyword>
<evidence type="ECO:0008006" key="6">
    <source>
        <dbReference type="Google" id="ProtNLM"/>
    </source>
</evidence>
<sequence length="447" mass="48422">MAPVQPLDLEPGHRISIYSVTSTTMSAHTYPEKHSLTKEVEKGQADEEYPDGGWRAWLTVLGAFFALFCTFGQLSSFGTFQSWYSEHQLQDLSPSTISWIGSLQLWVFFFSGGFVGRFFDVYGPRVIMIPGTLVLVVSIMITSVCQRYYEYILAQGILFGLGVGMLFYPSLSAVSTHFKKYRATALGIALSGSGVGGVVYPTILQRLFIICGYGWGVRIAGFICLLLCAIACCTVSSRLERNKTSSPWFDTKHLRDTRFVLLVIGSMFVSLGLFIPNFYIVSYAVDHGVSTNTAFYVLAVLNGGGILGRIVPAWLSDALGRFNVLVPAAACAGLVTLVGWPFAGHGLGGIMGYAAAYGFFSGAFNALIVPCIAQISDIKQIGTRIGMLYSILSFPALAGGPAAGALLKAAHGSYIGMIIFSGATILFGSFFYLWVRLRIDSRPLARV</sequence>
<evidence type="ECO:0000313" key="5">
    <source>
        <dbReference type="Proteomes" id="UP000008370"/>
    </source>
</evidence>
<name>K5VFH6_PHACS</name>
<evidence type="ECO:0000256" key="3">
    <source>
        <dbReference type="SAM" id="Phobius"/>
    </source>
</evidence>
<dbReference type="GeneID" id="18919151"/>
<dbReference type="Pfam" id="PF07690">
    <property type="entry name" value="MFS_1"/>
    <property type="match status" value="1"/>
</dbReference>
<dbReference type="InterPro" id="IPR050327">
    <property type="entry name" value="Proton-linked_MCT"/>
</dbReference>
<accession>K5VFH6</accession>
<comment type="similarity">
    <text evidence="2">Belongs to the major facilitator superfamily. Monocarboxylate porter (TC 2.A.1.13) family.</text>
</comment>
<feature type="transmembrane region" description="Helical" evidence="3">
    <location>
        <begin position="151"/>
        <end position="171"/>
    </location>
</feature>
<feature type="transmembrane region" description="Helical" evidence="3">
    <location>
        <begin position="183"/>
        <end position="203"/>
    </location>
</feature>
<dbReference type="InterPro" id="IPR036259">
    <property type="entry name" value="MFS_trans_sf"/>
</dbReference>
<dbReference type="GO" id="GO:0016020">
    <property type="term" value="C:membrane"/>
    <property type="evidence" value="ECO:0007669"/>
    <property type="project" value="UniProtKB-SubCell"/>
</dbReference>
<feature type="transmembrane region" description="Helical" evidence="3">
    <location>
        <begin position="387"/>
        <end position="407"/>
    </location>
</feature>
<feature type="transmembrane region" description="Helical" evidence="3">
    <location>
        <begin position="97"/>
        <end position="119"/>
    </location>
</feature>
<dbReference type="GO" id="GO:0022857">
    <property type="term" value="F:transmembrane transporter activity"/>
    <property type="evidence" value="ECO:0007669"/>
    <property type="project" value="InterPro"/>
</dbReference>
<comment type="subcellular location">
    <subcellularLocation>
        <location evidence="1">Membrane</location>
        <topology evidence="1">Multi-pass membrane protein</topology>
    </subcellularLocation>
</comment>
<dbReference type="AlphaFoldDB" id="K5VFH6"/>
<gene>
    <name evidence="4" type="ORF">PHACADRAFT_265647</name>
</gene>
<dbReference type="InterPro" id="IPR011701">
    <property type="entry name" value="MFS"/>
</dbReference>
<keyword evidence="3" id="KW-0472">Membrane</keyword>
<feature type="transmembrane region" description="Helical" evidence="3">
    <location>
        <begin position="215"/>
        <end position="239"/>
    </location>
</feature>
<keyword evidence="3" id="KW-1133">Transmembrane helix</keyword>
<feature type="transmembrane region" description="Helical" evidence="3">
    <location>
        <begin position="293"/>
        <end position="315"/>
    </location>
</feature>
<feature type="transmembrane region" description="Helical" evidence="3">
    <location>
        <begin position="322"/>
        <end position="342"/>
    </location>
</feature>
<protein>
    <recommendedName>
        <fullName evidence="6">Major facilitator superfamily (MFS) profile domain-containing protein</fullName>
    </recommendedName>
</protein>
<proteinExistence type="inferred from homology"/>
<dbReference type="PANTHER" id="PTHR11360">
    <property type="entry name" value="MONOCARBOXYLATE TRANSPORTER"/>
    <property type="match status" value="1"/>
</dbReference>
<reference evidence="4 5" key="1">
    <citation type="journal article" date="2012" name="BMC Genomics">
        <title>Comparative genomics of the white-rot fungi, Phanerochaete carnosa and P. chrysosporium, to elucidate the genetic basis of the distinct wood types they colonize.</title>
        <authorList>
            <person name="Suzuki H."/>
            <person name="MacDonald J."/>
            <person name="Syed K."/>
            <person name="Salamov A."/>
            <person name="Hori C."/>
            <person name="Aerts A."/>
            <person name="Henrissat B."/>
            <person name="Wiebenga A."/>
            <person name="vanKuyk P.A."/>
            <person name="Barry K."/>
            <person name="Lindquist E."/>
            <person name="LaButti K."/>
            <person name="Lapidus A."/>
            <person name="Lucas S."/>
            <person name="Coutinho P."/>
            <person name="Gong Y."/>
            <person name="Samejima M."/>
            <person name="Mahadevan R."/>
            <person name="Abou-Zaid M."/>
            <person name="de Vries R.P."/>
            <person name="Igarashi K."/>
            <person name="Yadav J.S."/>
            <person name="Grigoriev I.V."/>
            <person name="Master E.R."/>
        </authorList>
    </citation>
    <scope>NUCLEOTIDE SEQUENCE [LARGE SCALE GENOMIC DNA]</scope>
    <source>
        <strain evidence="4 5">HHB-10118-sp</strain>
    </source>
</reference>
<feature type="transmembrane region" description="Helical" evidence="3">
    <location>
        <begin position="259"/>
        <end position="281"/>
    </location>
</feature>
<dbReference type="InParanoid" id="K5VFH6"/>
<evidence type="ECO:0000313" key="4">
    <source>
        <dbReference type="EMBL" id="EKM49893.1"/>
    </source>
</evidence>
<dbReference type="Proteomes" id="UP000008370">
    <property type="component" value="Unassembled WGS sequence"/>
</dbReference>
<dbReference type="PANTHER" id="PTHR11360:SF177">
    <property type="entry name" value="RIBOFLAVIN TRANSPORTER MCH5"/>
    <property type="match status" value="1"/>
</dbReference>
<feature type="transmembrane region" description="Helical" evidence="3">
    <location>
        <begin position="354"/>
        <end position="375"/>
    </location>
</feature>
<organism evidence="4 5">
    <name type="scientific">Phanerochaete carnosa (strain HHB-10118-sp)</name>
    <name type="common">White-rot fungus</name>
    <name type="synonym">Peniophora carnosa</name>
    <dbReference type="NCBI Taxonomy" id="650164"/>
    <lineage>
        <taxon>Eukaryota</taxon>
        <taxon>Fungi</taxon>
        <taxon>Dikarya</taxon>
        <taxon>Basidiomycota</taxon>
        <taxon>Agaricomycotina</taxon>
        <taxon>Agaricomycetes</taxon>
        <taxon>Polyporales</taxon>
        <taxon>Phanerochaetaceae</taxon>
        <taxon>Phanerochaete</taxon>
    </lineage>
</organism>
<dbReference type="SUPFAM" id="SSF103473">
    <property type="entry name" value="MFS general substrate transporter"/>
    <property type="match status" value="1"/>
</dbReference>
<evidence type="ECO:0000256" key="2">
    <source>
        <dbReference type="ARBA" id="ARBA00006727"/>
    </source>
</evidence>